<feature type="transmembrane region" description="Helical" evidence="1">
    <location>
        <begin position="123"/>
        <end position="145"/>
    </location>
</feature>
<dbReference type="EMBL" id="FN649734">
    <property type="protein sequence ID" value="CBN79638.1"/>
    <property type="molecule type" value="Genomic_DNA"/>
</dbReference>
<feature type="transmembrane region" description="Helical" evidence="1">
    <location>
        <begin position="246"/>
        <end position="267"/>
    </location>
</feature>
<evidence type="ECO:0000313" key="3">
    <source>
        <dbReference type="Proteomes" id="UP000002630"/>
    </source>
</evidence>
<feature type="transmembrane region" description="Helical" evidence="1">
    <location>
        <begin position="97"/>
        <end position="117"/>
    </location>
</feature>
<feature type="transmembrane region" description="Helical" evidence="1">
    <location>
        <begin position="175"/>
        <end position="197"/>
    </location>
</feature>
<sequence>MACLYSCRHPLWGGTGTCSEQDDLIGYECSCDDDGFTSMDSFGNPSCVLRRALVAGYIIIAVCGSSTVGFLAWNALKQSHLPRTAQATRRAMLRLRLIWSASAYSGSASIIFCVAAADGGLYANGLKALCSITFPLVCMAVAHMIDLWINTLPTQLVPADSVAIKVIKLAEKKNLCLWVGWLAIAGLTPFGLLTFFVLDVIKVVRAVNLVICFNFVGVNLTKIINGAKRNAGPSSIAFYEQAIHTLRIQVFALTVAGVVWIVMVVALEPYLGGVGARTPVIPFTIMLLDAFVGFSLAVHFAKIGPTSRQSFNPLNQLGTQMNSAASPWGGARAILSDVGAKASEVMSMLAAPTEKRVVPVTTPPRGSC</sequence>
<keyword evidence="1" id="KW-0812">Transmembrane</keyword>
<feature type="transmembrane region" description="Helical" evidence="1">
    <location>
        <begin position="279"/>
        <end position="301"/>
    </location>
</feature>
<keyword evidence="3" id="KW-1185">Reference proteome</keyword>
<dbReference type="InParanoid" id="D8LKN9"/>
<evidence type="ECO:0000313" key="2">
    <source>
        <dbReference type="EMBL" id="CBN79638.1"/>
    </source>
</evidence>
<feature type="transmembrane region" description="Helical" evidence="1">
    <location>
        <begin position="54"/>
        <end position="76"/>
    </location>
</feature>
<accession>D8LKN9</accession>
<feature type="transmembrane region" description="Helical" evidence="1">
    <location>
        <begin position="203"/>
        <end position="225"/>
    </location>
</feature>
<dbReference type="Proteomes" id="UP000002630">
    <property type="component" value="Linkage Group LG09"/>
</dbReference>
<dbReference type="EMBL" id="FN648489">
    <property type="protein sequence ID" value="CBN79638.1"/>
    <property type="molecule type" value="Genomic_DNA"/>
</dbReference>
<keyword evidence="1" id="KW-1133">Transmembrane helix</keyword>
<dbReference type="AlphaFoldDB" id="D8LKN9"/>
<gene>
    <name evidence="2" type="ORF">Esi_0301_0010</name>
</gene>
<organism evidence="2 3">
    <name type="scientific">Ectocarpus siliculosus</name>
    <name type="common">Brown alga</name>
    <name type="synonym">Conferva siliculosa</name>
    <dbReference type="NCBI Taxonomy" id="2880"/>
    <lineage>
        <taxon>Eukaryota</taxon>
        <taxon>Sar</taxon>
        <taxon>Stramenopiles</taxon>
        <taxon>Ochrophyta</taxon>
        <taxon>PX clade</taxon>
        <taxon>Phaeophyceae</taxon>
        <taxon>Ectocarpales</taxon>
        <taxon>Ectocarpaceae</taxon>
        <taxon>Ectocarpus</taxon>
    </lineage>
</organism>
<proteinExistence type="predicted"/>
<protein>
    <submittedName>
        <fullName evidence="2">Uncharacterized protein</fullName>
    </submittedName>
</protein>
<keyword evidence="1" id="KW-0472">Membrane</keyword>
<reference evidence="2 3" key="1">
    <citation type="journal article" date="2010" name="Nature">
        <title>The Ectocarpus genome and the independent evolution of multicellularity in brown algae.</title>
        <authorList>
            <person name="Cock J.M."/>
            <person name="Sterck L."/>
            <person name="Rouze P."/>
            <person name="Scornet D."/>
            <person name="Allen A.E."/>
            <person name="Amoutzias G."/>
            <person name="Anthouard V."/>
            <person name="Artiguenave F."/>
            <person name="Aury J.M."/>
            <person name="Badger J.H."/>
            <person name="Beszteri B."/>
            <person name="Billiau K."/>
            <person name="Bonnet E."/>
            <person name="Bothwell J.H."/>
            <person name="Bowler C."/>
            <person name="Boyen C."/>
            <person name="Brownlee C."/>
            <person name="Carrano C.J."/>
            <person name="Charrier B."/>
            <person name="Cho G.Y."/>
            <person name="Coelho S.M."/>
            <person name="Collen J."/>
            <person name="Corre E."/>
            <person name="Da Silva C."/>
            <person name="Delage L."/>
            <person name="Delaroque N."/>
            <person name="Dittami S.M."/>
            <person name="Doulbeau S."/>
            <person name="Elias M."/>
            <person name="Farnham G."/>
            <person name="Gachon C.M."/>
            <person name="Gschloessl B."/>
            <person name="Heesch S."/>
            <person name="Jabbari K."/>
            <person name="Jubin C."/>
            <person name="Kawai H."/>
            <person name="Kimura K."/>
            <person name="Kloareg B."/>
            <person name="Kupper F.C."/>
            <person name="Lang D."/>
            <person name="Le Bail A."/>
            <person name="Leblanc C."/>
            <person name="Lerouge P."/>
            <person name="Lohr M."/>
            <person name="Lopez P.J."/>
            <person name="Martens C."/>
            <person name="Maumus F."/>
            <person name="Michel G."/>
            <person name="Miranda-Saavedra D."/>
            <person name="Morales J."/>
            <person name="Moreau H."/>
            <person name="Motomura T."/>
            <person name="Nagasato C."/>
            <person name="Napoli C.A."/>
            <person name="Nelson D.R."/>
            <person name="Nyvall-Collen P."/>
            <person name="Peters A.F."/>
            <person name="Pommier C."/>
            <person name="Potin P."/>
            <person name="Poulain J."/>
            <person name="Quesneville H."/>
            <person name="Read B."/>
            <person name="Rensing S.A."/>
            <person name="Ritter A."/>
            <person name="Rousvoal S."/>
            <person name="Samanta M."/>
            <person name="Samson G."/>
            <person name="Schroeder D.C."/>
            <person name="Segurens B."/>
            <person name="Strittmatter M."/>
            <person name="Tonon T."/>
            <person name="Tregear J.W."/>
            <person name="Valentin K."/>
            <person name="von Dassow P."/>
            <person name="Yamagishi T."/>
            <person name="Van de Peer Y."/>
            <person name="Wincker P."/>
        </authorList>
    </citation>
    <scope>NUCLEOTIDE SEQUENCE [LARGE SCALE GENOMIC DNA]</scope>
    <source>
        <strain evidence="3">Ec32 / CCAP1310/4</strain>
    </source>
</reference>
<name>D8LKN9_ECTSI</name>
<evidence type="ECO:0000256" key="1">
    <source>
        <dbReference type="SAM" id="Phobius"/>
    </source>
</evidence>